<keyword evidence="2" id="KW-0812">Transmembrane</keyword>
<keyword evidence="2" id="KW-0472">Membrane</keyword>
<evidence type="ECO:0000256" key="2">
    <source>
        <dbReference type="SAM" id="Phobius"/>
    </source>
</evidence>
<dbReference type="InterPro" id="IPR055396">
    <property type="entry name" value="DUF7088"/>
</dbReference>
<comment type="caution">
    <text evidence="5">The sequence shown here is derived from an EMBL/GenBank/DDBJ whole genome shotgun (WGS) entry which is preliminary data.</text>
</comment>
<proteinExistence type="predicted"/>
<gene>
    <name evidence="5" type="ORF">P9H32_04565</name>
</gene>
<dbReference type="Pfam" id="PF23357">
    <property type="entry name" value="DUF7088"/>
    <property type="match status" value="1"/>
</dbReference>
<dbReference type="EMBL" id="JARVCO010000006">
    <property type="protein sequence ID" value="MDZ8117891.1"/>
    <property type="molecule type" value="Genomic_DNA"/>
</dbReference>
<feature type="transmembrane region" description="Helical" evidence="2">
    <location>
        <begin position="455"/>
        <end position="476"/>
    </location>
</feature>
<feature type="region of interest" description="Disordered" evidence="1">
    <location>
        <begin position="349"/>
        <end position="369"/>
    </location>
</feature>
<keyword evidence="2" id="KW-1133">Transmembrane helix</keyword>
<evidence type="ECO:0000259" key="3">
    <source>
        <dbReference type="Pfam" id="PF09822"/>
    </source>
</evidence>
<evidence type="ECO:0000313" key="6">
    <source>
        <dbReference type="Proteomes" id="UP001290861"/>
    </source>
</evidence>
<dbReference type="Pfam" id="PF09822">
    <property type="entry name" value="ABC_transp_aux"/>
    <property type="match status" value="1"/>
</dbReference>
<feature type="domain" description="DUF7088" evidence="4">
    <location>
        <begin position="42"/>
        <end position="122"/>
    </location>
</feature>
<evidence type="ECO:0000313" key="5">
    <source>
        <dbReference type="EMBL" id="MDZ8117891.1"/>
    </source>
</evidence>
<dbReference type="InterPro" id="IPR019196">
    <property type="entry name" value="ABC_transp_unknown"/>
</dbReference>
<dbReference type="Proteomes" id="UP001290861">
    <property type="component" value="Unassembled WGS sequence"/>
</dbReference>
<dbReference type="RefSeq" id="WP_322607693.1">
    <property type="nucleotide sequence ID" value="NZ_JARVCO010000006.1"/>
</dbReference>
<organism evidence="5 6">
    <name type="scientific">Pontiella agarivorans</name>
    <dbReference type="NCBI Taxonomy" id="3038953"/>
    <lineage>
        <taxon>Bacteria</taxon>
        <taxon>Pseudomonadati</taxon>
        <taxon>Kiritimatiellota</taxon>
        <taxon>Kiritimatiellia</taxon>
        <taxon>Kiritimatiellales</taxon>
        <taxon>Pontiellaceae</taxon>
        <taxon>Pontiella</taxon>
    </lineage>
</organism>
<feature type="domain" description="ABC-type uncharacterised transport system" evidence="3">
    <location>
        <begin position="171"/>
        <end position="410"/>
    </location>
</feature>
<reference evidence="5 6" key="1">
    <citation type="journal article" date="2024" name="Appl. Environ. Microbiol.">
        <title>Pontiella agarivorans sp. nov., a novel marine anaerobic bacterium capable of degrading macroalgal polysaccharides and fixing nitrogen.</title>
        <authorList>
            <person name="Liu N."/>
            <person name="Kivenson V."/>
            <person name="Peng X."/>
            <person name="Cui Z."/>
            <person name="Lankiewicz T.S."/>
            <person name="Gosselin K.M."/>
            <person name="English C.J."/>
            <person name="Blair E.M."/>
            <person name="O'Malley M.A."/>
            <person name="Valentine D.L."/>
        </authorList>
    </citation>
    <scope>NUCLEOTIDE SEQUENCE [LARGE SCALE GENOMIC DNA]</scope>
    <source>
        <strain evidence="5 6">NLcol2</strain>
    </source>
</reference>
<evidence type="ECO:0000259" key="4">
    <source>
        <dbReference type="Pfam" id="PF23357"/>
    </source>
</evidence>
<sequence length="480" mass="54197">MKRFLTNLNSIVAVLLAFVLVQMIGFVALRNPVRVNLSGRTYYQLSEKTLNLLKGLEHEVRVTVFFQEEHALHDDVKNLLKEYEYQSRNIHVEWVDPARDVALTKKLAGQYGLNEAQVVVFDIGENFRVVKQTDIAEMQRVKGIKEPVITAFKGEQAFTSAIYGLIQGDTPKVYFLVGHGEQRITDFDQMAGYSDIGTALLQDNLDVQELMLSGEKGIPEDAAALVIPGPSKRMSPIEVEMIEDYLSRSGRVFILLDALKETGLEPMLERWGVELRNDIVVDPENTLRGSDVHIRRYNAHPICMEMNSIVQFILPRSIMPPELADGSSEDRPSVVPLFFTSEKSWSEMQVEEPTAKFEPEKGDMAGDDRERPISLGVAIERGASETMLDVQIRPSRMVVFGDSDFVSNESMVGGNQDLFMSALNWLLEREELIAIAPKPIEEVRLSLSRSELRKLFWINVAVIPGVAMVFGLLVWARRRK</sequence>
<name>A0ABU5MUJ9_9BACT</name>
<feature type="compositionally biased region" description="Basic and acidic residues" evidence="1">
    <location>
        <begin position="353"/>
        <end position="369"/>
    </location>
</feature>
<protein>
    <submittedName>
        <fullName evidence="5">Gldg family protein</fullName>
    </submittedName>
</protein>
<evidence type="ECO:0000256" key="1">
    <source>
        <dbReference type="SAM" id="MobiDB-lite"/>
    </source>
</evidence>
<accession>A0ABU5MUJ9</accession>
<keyword evidence="6" id="KW-1185">Reference proteome</keyword>